<evidence type="ECO:0000313" key="12">
    <source>
        <dbReference type="EMBL" id="TXI34050.1"/>
    </source>
</evidence>
<dbReference type="Proteomes" id="UP000321110">
    <property type="component" value="Unassembled WGS sequence"/>
</dbReference>
<comment type="subcellular location">
    <subcellularLocation>
        <location evidence="1">Cell inner membrane</location>
        <topology evidence="1">Single-pass membrane protein</topology>
    </subcellularLocation>
</comment>
<feature type="compositionally biased region" description="Pro residues" evidence="10">
    <location>
        <begin position="224"/>
        <end position="242"/>
    </location>
</feature>
<evidence type="ECO:0000256" key="11">
    <source>
        <dbReference type="SAM" id="Phobius"/>
    </source>
</evidence>
<evidence type="ECO:0000256" key="9">
    <source>
        <dbReference type="ARBA" id="ARBA00023136"/>
    </source>
</evidence>
<dbReference type="GO" id="GO:0015628">
    <property type="term" value="P:protein secretion by the type II secretion system"/>
    <property type="evidence" value="ECO:0007669"/>
    <property type="project" value="InterPro"/>
</dbReference>
<comment type="similarity">
    <text evidence="2">Belongs to the GSP J family.</text>
</comment>
<dbReference type="NCBIfam" id="TIGR01711">
    <property type="entry name" value="gspJ"/>
    <property type="match status" value="1"/>
</dbReference>
<keyword evidence="6" id="KW-0997">Cell inner membrane</keyword>
<feature type="compositionally biased region" description="Low complexity" evidence="10">
    <location>
        <begin position="243"/>
        <end position="254"/>
    </location>
</feature>
<comment type="caution">
    <text evidence="12">The sequence shown here is derived from an EMBL/GenBank/DDBJ whole genome shotgun (WGS) entry which is preliminary data.</text>
</comment>
<dbReference type="Pfam" id="PF11612">
    <property type="entry name" value="T2SSJ"/>
    <property type="match status" value="1"/>
</dbReference>
<dbReference type="SUPFAM" id="SSF54523">
    <property type="entry name" value="Pili subunits"/>
    <property type="match status" value="1"/>
</dbReference>
<sequence length="254" mass="28158">MPGGAQVSAGQRGFTLLEVVIAISIFALLGMATYRMLDSVLRTDEATRANEQSLRELTRAFAALDRDLAQAVARSVRDPYGDQRAALLGELGAVDGSAAIEVTRSGWLNPMGLARAQLQRVRWRLADKTLERVYWTVLDQAVDSQPRVQSLLEGVSSLEFRYMDERGEWQGQWPPATSDLTPEENRLRLPMAVELKLEHERYGELTRLYRLPDPVEEEKQQAPPENPPAPPEPAPLPAPTQPSQPAAPVQEAKA</sequence>
<evidence type="ECO:0000256" key="6">
    <source>
        <dbReference type="ARBA" id="ARBA00022519"/>
    </source>
</evidence>
<evidence type="ECO:0000256" key="10">
    <source>
        <dbReference type="SAM" id="MobiDB-lite"/>
    </source>
</evidence>
<evidence type="ECO:0000256" key="8">
    <source>
        <dbReference type="ARBA" id="ARBA00022989"/>
    </source>
</evidence>
<evidence type="ECO:0000313" key="13">
    <source>
        <dbReference type="Proteomes" id="UP000321110"/>
    </source>
</evidence>
<dbReference type="Gene3D" id="3.10.610.10">
    <property type="entry name" value="GSPII I/J protein-like"/>
    <property type="match status" value="1"/>
</dbReference>
<dbReference type="InterPro" id="IPR045584">
    <property type="entry name" value="Pilin-like"/>
</dbReference>
<dbReference type="Pfam" id="PF07963">
    <property type="entry name" value="N_methyl"/>
    <property type="match status" value="1"/>
</dbReference>
<dbReference type="InterPro" id="IPR010055">
    <property type="entry name" value="T2SS_protein-GspJ"/>
</dbReference>
<dbReference type="InterPro" id="IPR051621">
    <property type="entry name" value="T2SS_protein_J"/>
</dbReference>
<dbReference type="Gene3D" id="2.10.70.20">
    <property type="entry name" value="gspk-gspi-gspj complex like domains"/>
    <property type="match status" value="1"/>
</dbReference>
<dbReference type="NCBIfam" id="TIGR02532">
    <property type="entry name" value="IV_pilin_GFxxxE"/>
    <property type="match status" value="1"/>
</dbReference>
<accession>A0A5C7W9K2</accession>
<organism evidence="12 13">
    <name type="scientific">Aquipseudomonas alcaligenes</name>
    <name type="common">Pseudomonas alcaligenes</name>
    <dbReference type="NCBI Taxonomy" id="43263"/>
    <lineage>
        <taxon>Bacteria</taxon>
        <taxon>Pseudomonadati</taxon>
        <taxon>Pseudomonadota</taxon>
        <taxon>Gammaproteobacteria</taxon>
        <taxon>Pseudomonadales</taxon>
        <taxon>Pseudomonadaceae</taxon>
        <taxon>Aquipseudomonas</taxon>
    </lineage>
</organism>
<dbReference type="PROSITE" id="PS00409">
    <property type="entry name" value="PROKAR_NTER_METHYL"/>
    <property type="match status" value="1"/>
</dbReference>
<dbReference type="EMBL" id="SSFO01000082">
    <property type="protein sequence ID" value="TXI34050.1"/>
    <property type="molecule type" value="Genomic_DNA"/>
</dbReference>
<proteinExistence type="inferred from homology"/>
<keyword evidence="8 11" id="KW-1133">Transmembrane helix</keyword>
<evidence type="ECO:0000256" key="7">
    <source>
        <dbReference type="ARBA" id="ARBA00022692"/>
    </source>
</evidence>
<keyword evidence="5" id="KW-0488">Methylation</keyword>
<keyword evidence="9 11" id="KW-0472">Membrane</keyword>
<evidence type="ECO:0000256" key="4">
    <source>
        <dbReference type="ARBA" id="ARBA00022475"/>
    </source>
</evidence>
<name>A0A5C7W9K2_AQUAC</name>
<dbReference type="PANTHER" id="PTHR39583">
    <property type="entry name" value="TYPE II SECRETION SYSTEM PROTEIN J-RELATED"/>
    <property type="match status" value="1"/>
</dbReference>
<feature type="transmembrane region" description="Helical" evidence="11">
    <location>
        <begin position="12"/>
        <end position="32"/>
    </location>
</feature>
<dbReference type="GO" id="GO:0015627">
    <property type="term" value="C:type II protein secretion system complex"/>
    <property type="evidence" value="ECO:0007669"/>
    <property type="project" value="InterPro"/>
</dbReference>
<dbReference type="AlphaFoldDB" id="A0A5C7W9K2"/>
<evidence type="ECO:0000256" key="2">
    <source>
        <dbReference type="ARBA" id="ARBA00011084"/>
    </source>
</evidence>
<reference evidence="12 13" key="1">
    <citation type="submission" date="2018-09" db="EMBL/GenBank/DDBJ databases">
        <title>Metagenome Assembled Genomes from an Advanced Water Purification Facility.</title>
        <authorList>
            <person name="Stamps B.W."/>
            <person name="Spear J.R."/>
        </authorList>
    </citation>
    <scope>NUCLEOTIDE SEQUENCE [LARGE SCALE GENOMIC DNA]</scope>
    <source>
        <strain evidence="12">Bin_52_1</strain>
    </source>
</reference>
<keyword evidence="7 11" id="KW-0812">Transmembrane</keyword>
<evidence type="ECO:0000256" key="5">
    <source>
        <dbReference type="ARBA" id="ARBA00022481"/>
    </source>
</evidence>
<dbReference type="GO" id="GO:0005886">
    <property type="term" value="C:plasma membrane"/>
    <property type="evidence" value="ECO:0007669"/>
    <property type="project" value="UniProtKB-SubCell"/>
</dbReference>
<protein>
    <recommendedName>
        <fullName evidence="3">Type II secretion system protein J</fullName>
    </recommendedName>
</protein>
<feature type="region of interest" description="Disordered" evidence="10">
    <location>
        <begin position="208"/>
        <end position="254"/>
    </location>
</feature>
<gene>
    <name evidence="12" type="primary">gspJ</name>
    <name evidence="12" type="ORF">E6Q69_04920</name>
</gene>
<dbReference type="InterPro" id="IPR012902">
    <property type="entry name" value="N_methyl_site"/>
</dbReference>
<evidence type="ECO:0000256" key="3">
    <source>
        <dbReference type="ARBA" id="ARBA00021539"/>
    </source>
</evidence>
<evidence type="ECO:0000256" key="1">
    <source>
        <dbReference type="ARBA" id="ARBA00004377"/>
    </source>
</evidence>
<dbReference type="PANTHER" id="PTHR39583:SF2">
    <property type="entry name" value="TYPE II SECRETION SYSTEM PROTEIN J"/>
    <property type="match status" value="1"/>
</dbReference>
<keyword evidence="4" id="KW-1003">Cell membrane</keyword>